<dbReference type="PROSITE" id="PS51007">
    <property type="entry name" value="CYTC"/>
    <property type="match status" value="1"/>
</dbReference>
<dbReference type="Gene3D" id="1.10.760.10">
    <property type="entry name" value="Cytochrome c-like domain"/>
    <property type="match status" value="1"/>
</dbReference>
<protein>
    <recommendedName>
        <fullName evidence="1">Cytochrome c-551</fullName>
    </recommendedName>
    <alternativeName>
        <fullName evidence="7">Cytochrome c551</fullName>
    </alternativeName>
</protein>
<keyword evidence="2" id="KW-0813">Transport</keyword>
<organism evidence="12 13">
    <name type="scientific">Cellvibrio polysaccharolyticus</name>
    <dbReference type="NCBI Taxonomy" id="2082724"/>
    <lineage>
        <taxon>Bacteria</taxon>
        <taxon>Pseudomonadati</taxon>
        <taxon>Pseudomonadota</taxon>
        <taxon>Gammaproteobacteria</taxon>
        <taxon>Cellvibrionales</taxon>
        <taxon>Cellvibrionaceae</taxon>
        <taxon>Cellvibrio</taxon>
    </lineage>
</organism>
<dbReference type="InterPro" id="IPR037524">
    <property type="entry name" value="PA14/GLEYA"/>
</dbReference>
<feature type="binding site" description="covalent" evidence="8">
    <location>
        <position position="281"/>
    </location>
    <ligand>
        <name>heme c</name>
        <dbReference type="ChEBI" id="CHEBI:61717"/>
    </ligand>
</feature>
<sequence length="1231" mass="136004">MKFWMGLGFCAGGMLAMAVSATAAPPLADLSLASAEARPLSPWVFRSVLDGQPRIVTVALHPDLYIAYNAAEATLFKAWKGSVEFDGAVYTTRHGPQPASTGYAFYQQANHNPVWLIRQGNTTQAAQVKFGGYRFVDEQVIFQYTLTTADGKSINVEETPEYTARNGQTGLQRRFTLIDVPDNIEVGLNTRLSSLNNASDFATTGQFTETARHNVDHEAGKTLAIDGQLWLNRDQTTELTVFFHPGFTELAPTKTENNAGPKDDITRGKQLIAGSDCQACHNEERKTVGPAYQEIAERYDTGAVTRANLIQKIIEGGSGAWGDIPMSPHPDLMPDDASLMVSYIFSLKAPGEVAPADPLFLGVPSRALDINDQAKNPAVKDQLKPGLAVSAFHIEDFVTQTFSQIALSGVAPSLHVHELEDLGAISTNVRMLFKGFIEVEKAGNYTLRLITDDGGRMRINDEQLVDRWQHQGPTPTDVNVALKEGLNSIEIDYFQALAGGSISLQWIEPGANQFSVISEKNLRHHAGQVADPIPYIPRRELVKSIPGDKNKLTSVHPAFTLASARPSWFEPMVGGMDFLRDGRLAVCTWDKDGSVYILDGVQDRAPDDIAVKRIATGLGECLGLKVVDGEIYVMQKHELTHLVDHNGDDVIDEYRTVSDQWRVSSNFHEFAFGLEYQDGYFYGALATAIEPGGASTNPQIPDRGKVVKISRKDGRVEFIAHGLRTPNGIGKGVNKELFIADNQGDWLPASKIVHVQQGAFYGSRSVDFAGTENLKETLPVVWLPQDEIGNSPSQPIYIDRGDYKGQMLHGEVTHGGLKRVFAEKVNGKYQGAVFRFTQGLEAGVNRVVWSPDGKSLFIGGVGNPGNWADQGKNWFGLEKLSFNNQQAFEMLQVSARSNGMEITFTQPLEEGRGITAGEYEVQQWYYQPTADYGGEKLDLRALTILSVNVSRDRKKVFLEMDGMKPGHLVYVRIAEPFVSAKGQSLWSTEAWYTLNEIPANKPGFKRVVQPQPDNTLSAAERKAGWKLLFDGKTLDGWRNYGAETIGSAWKIVDGQIHLDPSEIDGWQTVGGGDIITTAQYENYELALDWKVAPGGNSGLIYGVIEGADYPYTWHTGTEYQLLDNPAHPDGVIKTHRAGDLYDFIASEFVAVNAGGEWNRTRLVVNQGKVQHWLNGYQVVEYDRNSPQWQEMIANSKFKDMPGFAKSARGHIALQDHSDRVWFKNIRIRELK</sequence>
<dbReference type="SMART" id="SM00758">
    <property type="entry name" value="PA14"/>
    <property type="match status" value="1"/>
</dbReference>
<feature type="chain" id="PRO_5038140820" description="Cytochrome c-551" evidence="9">
    <location>
        <begin position="24"/>
        <end position="1231"/>
    </location>
</feature>
<keyword evidence="6 8" id="KW-0408">Iron</keyword>
<dbReference type="GO" id="GO:0016787">
    <property type="term" value="F:hydrolase activity"/>
    <property type="evidence" value="ECO:0007669"/>
    <property type="project" value="InterPro"/>
</dbReference>
<proteinExistence type="predicted"/>
<gene>
    <name evidence="12" type="ORF">C4F51_02305</name>
</gene>
<keyword evidence="13" id="KW-1185">Reference proteome</keyword>
<dbReference type="SUPFAM" id="SSF56988">
    <property type="entry name" value="Anthrax protective antigen"/>
    <property type="match status" value="1"/>
</dbReference>
<dbReference type="InterPro" id="IPR011042">
    <property type="entry name" value="6-blade_b-propeller_TolB-like"/>
</dbReference>
<dbReference type="SUPFAM" id="SSF46626">
    <property type="entry name" value="Cytochrome c"/>
    <property type="match status" value="1"/>
</dbReference>
<dbReference type="InterPro" id="IPR010496">
    <property type="entry name" value="AL/BT2_dom"/>
</dbReference>
<feature type="domain" description="PA14" evidence="11">
    <location>
        <begin position="382"/>
        <end position="521"/>
    </location>
</feature>
<evidence type="ECO:0000259" key="10">
    <source>
        <dbReference type="PROSITE" id="PS51007"/>
    </source>
</evidence>
<dbReference type="Gene3D" id="2.60.120.560">
    <property type="entry name" value="Exo-inulinase, domain 1"/>
    <property type="match status" value="1"/>
</dbReference>
<evidence type="ECO:0000256" key="3">
    <source>
        <dbReference type="ARBA" id="ARBA00022617"/>
    </source>
</evidence>
<dbReference type="Gene3D" id="2.120.10.30">
    <property type="entry name" value="TolB, C-terminal domain"/>
    <property type="match status" value="1"/>
</dbReference>
<dbReference type="InterPro" id="IPR002324">
    <property type="entry name" value="Cyt_c_ID"/>
</dbReference>
<comment type="caution">
    <text evidence="12">The sequence shown here is derived from an EMBL/GenBank/DDBJ whole genome shotgun (WGS) entry which is preliminary data.</text>
</comment>
<evidence type="ECO:0000256" key="4">
    <source>
        <dbReference type="ARBA" id="ARBA00022723"/>
    </source>
</evidence>
<evidence type="ECO:0000256" key="2">
    <source>
        <dbReference type="ARBA" id="ARBA00022448"/>
    </source>
</evidence>
<dbReference type="SUPFAM" id="SSF50952">
    <property type="entry name" value="Soluble quinoprotein glucose dehydrogenase"/>
    <property type="match status" value="1"/>
</dbReference>
<evidence type="ECO:0000313" key="12">
    <source>
        <dbReference type="EMBL" id="MBE8716018.1"/>
    </source>
</evidence>
<evidence type="ECO:0000259" key="11">
    <source>
        <dbReference type="PROSITE" id="PS51820"/>
    </source>
</evidence>
<keyword evidence="4 8" id="KW-0479">Metal-binding</keyword>
<name>A0A928UZN1_9GAMM</name>
<dbReference type="PROSITE" id="PS51820">
    <property type="entry name" value="PA14"/>
    <property type="match status" value="1"/>
</dbReference>
<dbReference type="PANTHER" id="PTHR33546">
    <property type="entry name" value="LARGE, MULTIFUNCTIONAL SECRETED PROTEIN-RELATED"/>
    <property type="match status" value="1"/>
</dbReference>
<accession>A0A928UZN1</accession>
<dbReference type="RefSeq" id="WP_193906791.1">
    <property type="nucleotide sequence ID" value="NZ_PRDL01000001.1"/>
</dbReference>
<dbReference type="InterPro" id="IPR036909">
    <property type="entry name" value="Cyt_c-like_dom_sf"/>
</dbReference>
<keyword evidence="3 8" id="KW-0349">Heme</keyword>
<feature type="signal peptide" evidence="9">
    <location>
        <begin position="1"/>
        <end position="23"/>
    </location>
</feature>
<dbReference type="Proteomes" id="UP000652567">
    <property type="component" value="Unassembled WGS sequence"/>
</dbReference>
<dbReference type="Pfam" id="PF07691">
    <property type="entry name" value="PA14"/>
    <property type="match status" value="1"/>
</dbReference>
<dbReference type="PANTHER" id="PTHR33546:SF1">
    <property type="entry name" value="LARGE, MULTIFUNCTIONAL SECRETED PROTEIN"/>
    <property type="match status" value="1"/>
</dbReference>
<feature type="binding site" description="covalent" evidence="8">
    <location>
        <position position="277"/>
    </location>
    <ligand>
        <name>heme c</name>
        <dbReference type="ChEBI" id="CHEBI:61717"/>
    </ligand>
</feature>
<dbReference type="GO" id="GO:0009055">
    <property type="term" value="F:electron transfer activity"/>
    <property type="evidence" value="ECO:0007669"/>
    <property type="project" value="InterPro"/>
</dbReference>
<evidence type="ECO:0000256" key="6">
    <source>
        <dbReference type="ARBA" id="ARBA00023004"/>
    </source>
</evidence>
<dbReference type="GO" id="GO:0020037">
    <property type="term" value="F:heme binding"/>
    <property type="evidence" value="ECO:0007669"/>
    <property type="project" value="InterPro"/>
</dbReference>
<feature type="domain" description="Cytochrome c" evidence="10">
    <location>
        <begin position="263"/>
        <end position="348"/>
    </location>
</feature>
<dbReference type="PRINTS" id="PR00606">
    <property type="entry name" value="CYTCHROMECID"/>
</dbReference>
<dbReference type="AlphaFoldDB" id="A0A928UZN1"/>
<dbReference type="Pfam" id="PF06439">
    <property type="entry name" value="3keto-disac_hyd"/>
    <property type="match status" value="1"/>
</dbReference>
<evidence type="ECO:0000313" key="13">
    <source>
        <dbReference type="Proteomes" id="UP000652567"/>
    </source>
</evidence>
<dbReference type="InterPro" id="IPR011041">
    <property type="entry name" value="Quinoprot_gluc/sorb_DH_b-prop"/>
</dbReference>
<dbReference type="GO" id="GO:0005506">
    <property type="term" value="F:iron ion binding"/>
    <property type="evidence" value="ECO:0007669"/>
    <property type="project" value="InterPro"/>
</dbReference>
<reference evidence="12" key="1">
    <citation type="submission" date="2018-07" db="EMBL/GenBank/DDBJ databases">
        <title>Genome assembly of strain Ka43.</title>
        <authorList>
            <person name="Kukolya J."/>
            <person name="Nagy I."/>
            <person name="Horvath B."/>
            <person name="Toth A."/>
        </authorList>
    </citation>
    <scope>NUCLEOTIDE SEQUENCE</scope>
    <source>
        <strain evidence="12">KB43</strain>
    </source>
</reference>
<dbReference type="InterPro" id="IPR009056">
    <property type="entry name" value="Cyt_c-like_dom"/>
</dbReference>
<evidence type="ECO:0000256" key="8">
    <source>
        <dbReference type="PIRSR" id="PIRSR602324-1"/>
    </source>
</evidence>
<evidence type="ECO:0000256" key="7">
    <source>
        <dbReference type="ARBA" id="ARBA00031244"/>
    </source>
</evidence>
<dbReference type="InterPro" id="IPR011658">
    <property type="entry name" value="PA14_dom"/>
</dbReference>
<evidence type="ECO:0000256" key="1">
    <source>
        <dbReference type="ARBA" id="ARBA00021020"/>
    </source>
</evidence>
<dbReference type="EMBL" id="PRDL01000001">
    <property type="protein sequence ID" value="MBE8716018.1"/>
    <property type="molecule type" value="Genomic_DNA"/>
</dbReference>
<evidence type="ECO:0000256" key="9">
    <source>
        <dbReference type="SAM" id="SignalP"/>
    </source>
</evidence>
<dbReference type="Pfam" id="PF00034">
    <property type="entry name" value="Cytochrom_C"/>
    <property type="match status" value="1"/>
</dbReference>
<dbReference type="Gene3D" id="3.90.182.10">
    <property type="entry name" value="Toxin - Anthrax Protective Antigen,domain 1"/>
    <property type="match status" value="1"/>
</dbReference>
<keyword evidence="9" id="KW-0732">Signal</keyword>
<evidence type="ECO:0000256" key="5">
    <source>
        <dbReference type="ARBA" id="ARBA00022982"/>
    </source>
</evidence>
<keyword evidence="5" id="KW-0249">Electron transport</keyword>
<comment type="PTM">
    <text evidence="8">Binds 1 heme c group covalently per subunit.</text>
</comment>
<feature type="binding site" description="covalent" evidence="8">
    <location>
        <position position="326"/>
    </location>
    <ligand>
        <name>heme c</name>
        <dbReference type="ChEBI" id="CHEBI:61717"/>
    </ligand>
</feature>